<evidence type="ECO:0000256" key="1">
    <source>
        <dbReference type="ARBA" id="ARBA00004141"/>
    </source>
</evidence>
<dbReference type="Proteomes" id="UP001295684">
    <property type="component" value="Unassembled WGS sequence"/>
</dbReference>
<gene>
    <name evidence="7" type="ORF">ECRASSUSDP1_LOCUS9094</name>
</gene>
<dbReference type="Pfam" id="PF01925">
    <property type="entry name" value="TauE"/>
    <property type="match status" value="1"/>
</dbReference>
<dbReference type="AlphaFoldDB" id="A0AAD1UEH0"/>
<feature type="transmembrane region" description="Helical" evidence="6">
    <location>
        <begin position="281"/>
        <end position="303"/>
    </location>
</feature>
<evidence type="ECO:0000313" key="8">
    <source>
        <dbReference type="Proteomes" id="UP001295684"/>
    </source>
</evidence>
<feature type="transmembrane region" description="Helical" evidence="6">
    <location>
        <begin position="242"/>
        <end position="261"/>
    </location>
</feature>
<sequence length="478" mass="54436">MNIGTFEIVGGFMLFFVIIVSRSVEFMGAELILPIAKISFNLEHRESLEVASPGIWIAVFIKFIAALLKKNKKYQNRRVLDFKFATVIMPLVLVGAFWGEVLHSTVAPVIESLFFCVIVAFLLIKTYIELIKEYRKYVKQQTKIKAVNLEKDEGSLSTAMVLTETAQNRIISKGLGEGGLGNTINQSVDDEDSKDIEDSEDSEELENSKYIQRVEARRKTVFEGVLDITEDPRFDQEYKPRYLKRALPIVFMLAMLVFHHVLRGSRNFDSAIGVEQCSLKYWLIMLGYSLMLFLVFIVVFLMTKYESTYHGDVGYEVSYDWGPWTFIKVIIISILAGLTTTSVGIGLAFLCAPLLHSLDFPEEISEHTPLFIELFVRIVNTIHFMIIDISQWAYMLWFAGWILPGALIGSFILLPYTEKNHYRTAIMLGIGTMLLAIACIATAVIDGIEIARDVREGAHLLDWQGYCFEEGHEEFYIR</sequence>
<feature type="region of interest" description="Disordered" evidence="5">
    <location>
        <begin position="181"/>
        <end position="205"/>
    </location>
</feature>
<evidence type="ECO:0000256" key="5">
    <source>
        <dbReference type="SAM" id="MobiDB-lite"/>
    </source>
</evidence>
<dbReference type="EMBL" id="CAMPGE010008923">
    <property type="protein sequence ID" value="CAI2367806.1"/>
    <property type="molecule type" value="Genomic_DNA"/>
</dbReference>
<reference evidence="7" key="1">
    <citation type="submission" date="2023-07" db="EMBL/GenBank/DDBJ databases">
        <authorList>
            <consortium name="AG Swart"/>
            <person name="Singh M."/>
            <person name="Singh A."/>
            <person name="Seah K."/>
            <person name="Emmerich C."/>
        </authorList>
    </citation>
    <scope>NUCLEOTIDE SEQUENCE</scope>
    <source>
        <strain evidence="7">DP1</strain>
    </source>
</reference>
<comment type="caution">
    <text evidence="7">The sequence shown here is derived from an EMBL/GenBank/DDBJ whole genome shotgun (WGS) entry which is preliminary data.</text>
</comment>
<evidence type="ECO:0000256" key="2">
    <source>
        <dbReference type="ARBA" id="ARBA00022692"/>
    </source>
</evidence>
<accession>A0AAD1UEH0</accession>
<protein>
    <submittedName>
        <fullName evidence="7">Uncharacterized protein</fullName>
    </submittedName>
</protein>
<feature type="transmembrane region" description="Helical" evidence="6">
    <location>
        <begin position="394"/>
        <end position="414"/>
    </location>
</feature>
<proteinExistence type="predicted"/>
<name>A0AAD1UEH0_EUPCR</name>
<organism evidence="7 8">
    <name type="scientific">Euplotes crassus</name>
    <dbReference type="NCBI Taxonomy" id="5936"/>
    <lineage>
        <taxon>Eukaryota</taxon>
        <taxon>Sar</taxon>
        <taxon>Alveolata</taxon>
        <taxon>Ciliophora</taxon>
        <taxon>Intramacronucleata</taxon>
        <taxon>Spirotrichea</taxon>
        <taxon>Hypotrichia</taxon>
        <taxon>Euplotida</taxon>
        <taxon>Euplotidae</taxon>
        <taxon>Moneuplotes</taxon>
    </lineage>
</organism>
<keyword evidence="2 6" id="KW-0812">Transmembrane</keyword>
<keyword evidence="8" id="KW-1185">Reference proteome</keyword>
<evidence type="ECO:0000256" key="3">
    <source>
        <dbReference type="ARBA" id="ARBA00022989"/>
    </source>
</evidence>
<feature type="transmembrane region" description="Helical" evidence="6">
    <location>
        <begin position="324"/>
        <end position="350"/>
    </location>
</feature>
<dbReference type="PANTHER" id="PTHR14255">
    <property type="entry name" value="CEREBLON"/>
    <property type="match status" value="1"/>
</dbReference>
<comment type="subcellular location">
    <subcellularLocation>
        <location evidence="1">Membrane</location>
        <topology evidence="1">Multi-pass membrane protein</topology>
    </subcellularLocation>
</comment>
<feature type="transmembrane region" description="Helical" evidence="6">
    <location>
        <begin position="80"/>
        <end position="99"/>
    </location>
</feature>
<feature type="transmembrane region" description="Helical" evidence="6">
    <location>
        <begin position="426"/>
        <end position="445"/>
    </location>
</feature>
<feature type="compositionally biased region" description="Acidic residues" evidence="5">
    <location>
        <begin position="188"/>
        <end position="205"/>
    </location>
</feature>
<evidence type="ECO:0000313" key="7">
    <source>
        <dbReference type="EMBL" id="CAI2367806.1"/>
    </source>
</evidence>
<dbReference type="PANTHER" id="PTHR14255:SF3">
    <property type="entry name" value="SULFITE EXPORTER TAUE_SAFE FAMILY PROTEIN 5-RELATED"/>
    <property type="match status" value="1"/>
</dbReference>
<keyword evidence="4 6" id="KW-0472">Membrane</keyword>
<keyword evidence="3 6" id="KW-1133">Transmembrane helix</keyword>
<evidence type="ECO:0000256" key="4">
    <source>
        <dbReference type="ARBA" id="ARBA00023136"/>
    </source>
</evidence>
<dbReference type="GO" id="GO:0031464">
    <property type="term" value="C:Cul4A-RING E3 ubiquitin ligase complex"/>
    <property type="evidence" value="ECO:0007669"/>
    <property type="project" value="TreeGrafter"/>
</dbReference>
<dbReference type="GO" id="GO:0016020">
    <property type="term" value="C:membrane"/>
    <property type="evidence" value="ECO:0007669"/>
    <property type="project" value="UniProtKB-SubCell"/>
</dbReference>
<evidence type="ECO:0000256" key="6">
    <source>
        <dbReference type="SAM" id="Phobius"/>
    </source>
</evidence>
<feature type="transmembrane region" description="Helical" evidence="6">
    <location>
        <begin position="12"/>
        <end position="38"/>
    </location>
</feature>
<feature type="transmembrane region" description="Helical" evidence="6">
    <location>
        <begin position="50"/>
        <end position="68"/>
    </location>
</feature>
<feature type="transmembrane region" description="Helical" evidence="6">
    <location>
        <begin position="105"/>
        <end position="128"/>
    </location>
</feature>
<dbReference type="GO" id="GO:0016567">
    <property type="term" value="P:protein ubiquitination"/>
    <property type="evidence" value="ECO:0007669"/>
    <property type="project" value="TreeGrafter"/>
</dbReference>
<dbReference type="InterPro" id="IPR002781">
    <property type="entry name" value="TM_pro_TauE-like"/>
</dbReference>